<evidence type="ECO:0000313" key="3">
    <source>
        <dbReference type="Proteomes" id="UP000504610"/>
    </source>
</evidence>
<dbReference type="OrthoDB" id="1110950at2759"/>
<dbReference type="SUPFAM" id="SSF50630">
    <property type="entry name" value="Acid proteases"/>
    <property type="match status" value="1"/>
</dbReference>
<evidence type="ECO:0000256" key="1">
    <source>
        <dbReference type="SAM" id="MobiDB-lite"/>
    </source>
</evidence>
<dbReference type="InterPro" id="IPR005162">
    <property type="entry name" value="Retrotrans_gag_dom"/>
</dbReference>
<dbReference type="Pfam" id="PF03732">
    <property type="entry name" value="Retrotrans_gag"/>
    <property type="match status" value="1"/>
</dbReference>
<reference evidence="4" key="2">
    <citation type="submission" date="2025-08" db="UniProtKB">
        <authorList>
            <consortium name="RefSeq"/>
        </authorList>
    </citation>
    <scope>IDENTIFICATION</scope>
    <source>
        <tissue evidence="4">Leaf</tissue>
    </source>
</reference>
<name>A0A6J0LJV0_RAPSA</name>
<feature type="compositionally biased region" description="Polar residues" evidence="1">
    <location>
        <begin position="202"/>
        <end position="213"/>
    </location>
</feature>
<dbReference type="KEGG" id="rsz:108831207"/>
<protein>
    <submittedName>
        <fullName evidence="4">Uncharacterized protein LOC108831207</fullName>
    </submittedName>
</protein>
<organism evidence="3 4">
    <name type="scientific">Raphanus sativus</name>
    <name type="common">Radish</name>
    <name type="synonym">Raphanus raphanistrum var. sativus</name>
    <dbReference type="NCBI Taxonomy" id="3726"/>
    <lineage>
        <taxon>Eukaryota</taxon>
        <taxon>Viridiplantae</taxon>
        <taxon>Streptophyta</taxon>
        <taxon>Embryophyta</taxon>
        <taxon>Tracheophyta</taxon>
        <taxon>Spermatophyta</taxon>
        <taxon>Magnoliopsida</taxon>
        <taxon>eudicotyledons</taxon>
        <taxon>Gunneridae</taxon>
        <taxon>Pentapetalae</taxon>
        <taxon>rosids</taxon>
        <taxon>malvids</taxon>
        <taxon>Brassicales</taxon>
        <taxon>Brassicaceae</taxon>
        <taxon>Brassiceae</taxon>
        <taxon>Raphanus</taxon>
    </lineage>
</organism>
<sequence length="478" mass="53928">MATSAAPDIDLAIEETRRTPFTDRISGMKLSTIGKIKFPEYSGNSDPKAHIRAFRVAISRTHLNDNEKEAGYCRFFAENLTGSALEWFAGLEENSIDNFTQLVSAFLKQYSVFIKTITTEADLWNLKQAPFEPLRAYINKFREIKAKIANLNDGVALAALKNAYEEDVANLKEQFLASKNAASKKASTTKEAPTKDQHSYAIDNSTKNKSSIKPTLADRVTKLRQQLEEARPYELRNRKKNSTQQPSYKLSGGQRQYHQSAWKKKWLSPAINRQIIRHIDFIYGGSKFCNSVNSIKAHQRRAERPLRVQEPLPGPDHEITFDENETAVLDQPHDDALVLRLDVGGCELSRIIIDTGSSADVLFYDAFKRMGFIKNLLKQEPTPLIGFAGETTYSLGSIELAVTAGDVRKIVEFIVIDRPEPFNAILGRPWLYSMKAVPSTYHQCLKFPTPKGIETIRGSQRSSWTCYLASFKDIESHP</sequence>
<proteinExistence type="predicted"/>
<accession>A0A6J0LJV0</accession>
<dbReference type="InterPro" id="IPR021109">
    <property type="entry name" value="Peptidase_aspartic_dom_sf"/>
</dbReference>
<gene>
    <name evidence="4" type="primary">LOC108831207</name>
</gene>
<feature type="compositionally biased region" description="Polar residues" evidence="1">
    <location>
        <begin position="242"/>
        <end position="254"/>
    </location>
</feature>
<dbReference type="Gene3D" id="2.40.70.10">
    <property type="entry name" value="Acid Proteases"/>
    <property type="match status" value="1"/>
</dbReference>
<evidence type="ECO:0000313" key="4">
    <source>
        <dbReference type="RefSeq" id="XP_018460267.1"/>
    </source>
</evidence>
<feature type="compositionally biased region" description="Low complexity" evidence="1">
    <location>
        <begin position="182"/>
        <end position="191"/>
    </location>
</feature>
<dbReference type="GeneID" id="108831207"/>
<dbReference type="PANTHER" id="PTHR33240:SF8">
    <property type="entry name" value="OS03G0439900 PROTEIN"/>
    <property type="match status" value="1"/>
</dbReference>
<feature type="domain" description="Retrotransposon gag" evidence="2">
    <location>
        <begin position="74"/>
        <end position="153"/>
    </location>
</feature>
<dbReference type="RefSeq" id="XP_018460267.1">
    <property type="nucleotide sequence ID" value="XM_018604765.1"/>
</dbReference>
<feature type="region of interest" description="Disordered" evidence="1">
    <location>
        <begin position="182"/>
        <end position="254"/>
    </location>
</feature>
<dbReference type="CDD" id="cd00303">
    <property type="entry name" value="retropepsin_like"/>
    <property type="match status" value="1"/>
</dbReference>
<dbReference type="AlphaFoldDB" id="A0A6J0LJV0"/>
<dbReference type="PANTHER" id="PTHR33240">
    <property type="entry name" value="OS08G0508500 PROTEIN"/>
    <property type="match status" value="1"/>
</dbReference>
<dbReference type="Proteomes" id="UP000504610">
    <property type="component" value="Chromosome 3"/>
</dbReference>
<feature type="compositionally biased region" description="Basic and acidic residues" evidence="1">
    <location>
        <begin position="219"/>
        <end position="236"/>
    </location>
</feature>
<evidence type="ECO:0000259" key="2">
    <source>
        <dbReference type="Pfam" id="PF03732"/>
    </source>
</evidence>
<reference evidence="3" key="1">
    <citation type="journal article" date="2019" name="Database">
        <title>The radish genome database (RadishGD): an integrated information resource for radish genomics.</title>
        <authorList>
            <person name="Yu H.J."/>
            <person name="Baek S."/>
            <person name="Lee Y.J."/>
            <person name="Cho A."/>
            <person name="Mun J.H."/>
        </authorList>
    </citation>
    <scope>NUCLEOTIDE SEQUENCE [LARGE SCALE GENOMIC DNA]</scope>
    <source>
        <strain evidence="3">cv. WK10039</strain>
    </source>
</reference>
<keyword evidence="3" id="KW-1185">Reference proteome</keyword>